<proteinExistence type="predicted"/>
<dbReference type="AlphaFoldDB" id="A0A9D2KE59"/>
<reference evidence="1" key="1">
    <citation type="journal article" date="2021" name="PeerJ">
        <title>Extensive microbial diversity within the chicken gut microbiome revealed by metagenomics and culture.</title>
        <authorList>
            <person name="Gilroy R."/>
            <person name="Ravi A."/>
            <person name="Getino M."/>
            <person name="Pursley I."/>
            <person name="Horton D.L."/>
            <person name="Alikhan N.F."/>
            <person name="Baker D."/>
            <person name="Gharbi K."/>
            <person name="Hall N."/>
            <person name="Watson M."/>
            <person name="Adriaenssens E.M."/>
            <person name="Foster-Nyarko E."/>
            <person name="Jarju S."/>
            <person name="Secka A."/>
            <person name="Antonio M."/>
            <person name="Oren A."/>
            <person name="Chaudhuri R.R."/>
            <person name="La Ragione R."/>
            <person name="Hildebrand F."/>
            <person name="Pallen M.J."/>
        </authorList>
    </citation>
    <scope>NUCLEOTIDE SEQUENCE</scope>
    <source>
        <strain evidence="1">CHK118-2852</strain>
    </source>
</reference>
<evidence type="ECO:0000313" key="2">
    <source>
        <dbReference type="Proteomes" id="UP000824108"/>
    </source>
</evidence>
<reference evidence="1" key="2">
    <citation type="submission" date="2021-04" db="EMBL/GenBank/DDBJ databases">
        <authorList>
            <person name="Gilroy R."/>
        </authorList>
    </citation>
    <scope>NUCLEOTIDE SEQUENCE</scope>
    <source>
        <strain evidence="1">CHK118-2852</strain>
    </source>
</reference>
<organism evidence="1 2">
    <name type="scientific">Candidatus Bacteroides merdavium</name>
    <dbReference type="NCBI Taxonomy" id="2838472"/>
    <lineage>
        <taxon>Bacteria</taxon>
        <taxon>Pseudomonadati</taxon>
        <taxon>Bacteroidota</taxon>
        <taxon>Bacteroidia</taxon>
        <taxon>Bacteroidales</taxon>
        <taxon>Bacteroidaceae</taxon>
        <taxon>Bacteroides</taxon>
    </lineage>
</organism>
<sequence>MIDVYKPEIAELLVLVEKAYPKSLHTSTDFDEFSLHLKREMNESVSTSTLKRLWGYVGDTHLPRMQTLDVLARYIGHAGFKQFCAWLKTSTAYNSSFFSAHQISAKELEPGAEVEIGWSPNRYLRLRYQGNDLFEVEEARQSKLLEGDRFEAVSFLMGQPLFLPYVLRGGTRLSPFIAGRNGGLTLLNSLKHGR</sequence>
<name>A0A9D2KE59_9BACE</name>
<dbReference type="Proteomes" id="UP000824108">
    <property type="component" value="Unassembled WGS sequence"/>
</dbReference>
<evidence type="ECO:0000313" key="1">
    <source>
        <dbReference type="EMBL" id="HIZ92675.1"/>
    </source>
</evidence>
<protein>
    <submittedName>
        <fullName evidence="1">Uncharacterized protein</fullName>
    </submittedName>
</protein>
<dbReference type="EMBL" id="DXAV01000091">
    <property type="protein sequence ID" value="HIZ92675.1"/>
    <property type="molecule type" value="Genomic_DNA"/>
</dbReference>
<accession>A0A9D2KE59</accession>
<comment type="caution">
    <text evidence="1">The sequence shown here is derived from an EMBL/GenBank/DDBJ whole genome shotgun (WGS) entry which is preliminary data.</text>
</comment>
<gene>
    <name evidence="1" type="ORF">H9807_11275</name>
</gene>